<dbReference type="EMBL" id="JARKIF010000019">
    <property type="protein sequence ID" value="KAJ7618445.1"/>
    <property type="molecule type" value="Genomic_DNA"/>
</dbReference>
<dbReference type="AlphaFoldDB" id="A0AAD7BEM3"/>
<reference evidence="1" key="1">
    <citation type="submission" date="2023-03" db="EMBL/GenBank/DDBJ databases">
        <title>Massive genome expansion in bonnet fungi (Mycena s.s.) driven by repeated elements and novel gene families across ecological guilds.</title>
        <authorList>
            <consortium name="Lawrence Berkeley National Laboratory"/>
            <person name="Harder C.B."/>
            <person name="Miyauchi S."/>
            <person name="Viragh M."/>
            <person name="Kuo A."/>
            <person name="Thoen E."/>
            <person name="Andreopoulos B."/>
            <person name="Lu D."/>
            <person name="Skrede I."/>
            <person name="Drula E."/>
            <person name="Henrissat B."/>
            <person name="Morin E."/>
            <person name="Kohler A."/>
            <person name="Barry K."/>
            <person name="LaButti K."/>
            <person name="Morin E."/>
            <person name="Salamov A."/>
            <person name="Lipzen A."/>
            <person name="Mereny Z."/>
            <person name="Hegedus B."/>
            <person name="Baldrian P."/>
            <person name="Stursova M."/>
            <person name="Weitz H."/>
            <person name="Taylor A."/>
            <person name="Grigoriev I.V."/>
            <person name="Nagy L.G."/>
            <person name="Martin F."/>
            <person name="Kauserud H."/>
        </authorList>
    </citation>
    <scope>NUCLEOTIDE SEQUENCE</scope>
    <source>
        <strain evidence="1">9284</strain>
    </source>
</reference>
<sequence length="527" mass="58623">MENPSACSRALCITEIVRIICGEVPTFPRHSLSSLARASKIFMNPALDNLWSELTGLFSLVKCMPETLWEERAEGAKKTVCFRRPIIAADLPRLLFYSVRVKSFTMEESELDREALRALSVVLTFQSMMPRLSTLVWTPDDATFPLAHQLLGSNLRSLILELDDTIPSLSLFPYIKASCPLVTNFRLSLASMVSPSTHEQISDVVCGWQHLELLSIPALDLTGFIHVSQLPSLTYLHLTEGILGEVGHSDLPRLLPGTNRFPALKSFDIAFKTSSFCADLVRIISSRKLYALSIVLLQIWTAATWEELFTIFHQHLDHDQLTSIHISQSVKCVLPVHLVPYMLSADAFRPLLAFNGMISFVFQIYPGSTIDDNALAEMATAWPVAPHGHTATLACLIPFARFCRILCTLGIRMRTSDIPEFSQVAGDQTREDLRTLNVGTSPIVADPETAGKVAAFLSNLFPQLEKINVHAPQVHFEPFVRYAAGWTSVSQLVPIFSSVRSQEKNLWDAEAKLTEEDSDSEDGDHDG</sequence>
<name>A0AAD7BEM3_9AGAR</name>
<keyword evidence="2" id="KW-1185">Reference proteome</keyword>
<organism evidence="1 2">
    <name type="scientific">Roridomyces roridus</name>
    <dbReference type="NCBI Taxonomy" id="1738132"/>
    <lineage>
        <taxon>Eukaryota</taxon>
        <taxon>Fungi</taxon>
        <taxon>Dikarya</taxon>
        <taxon>Basidiomycota</taxon>
        <taxon>Agaricomycotina</taxon>
        <taxon>Agaricomycetes</taxon>
        <taxon>Agaricomycetidae</taxon>
        <taxon>Agaricales</taxon>
        <taxon>Marasmiineae</taxon>
        <taxon>Mycenaceae</taxon>
        <taxon>Roridomyces</taxon>
    </lineage>
</organism>
<gene>
    <name evidence="1" type="ORF">FB45DRAFT_931665</name>
</gene>
<accession>A0AAD7BEM3</accession>
<evidence type="ECO:0000313" key="2">
    <source>
        <dbReference type="Proteomes" id="UP001221142"/>
    </source>
</evidence>
<dbReference type="SUPFAM" id="SSF52047">
    <property type="entry name" value="RNI-like"/>
    <property type="match status" value="1"/>
</dbReference>
<evidence type="ECO:0000313" key="1">
    <source>
        <dbReference type="EMBL" id="KAJ7618445.1"/>
    </source>
</evidence>
<dbReference type="Proteomes" id="UP001221142">
    <property type="component" value="Unassembled WGS sequence"/>
</dbReference>
<comment type="caution">
    <text evidence="1">The sequence shown here is derived from an EMBL/GenBank/DDBJ whole genome shotgun (WGS) entry which is preliminary data.</text>
</comment>
<protein>
    <submittedName>
        <fullName evidence="1">Uncharacterized protein</fullName>
    </submittedName>
</protein>
<proteinExistence type="predicted"/>